<organism evidence="1 2">
    <name type="scientific">Lachnospira eligens</name>
    <dbReference type="NCBI Taxonomy" id="39485"/>
    <lineage>
        <taxon>Bacteria</taxon>
        <taxon>Bacillati</taxon>
        <taxon>Bacillota</taxon>
        <taxon>Clostridia</taxon>
        <taxon>Lachnospirales</taxon>
        <taxon>Lachnospiraceae</taxon>
        <taxon>Lachnospira</taxon>
    </lineage>
</organism>
<dbReference type="AlphaFoldDB" id="A0A414DGU6"/>
<dbReference type="Proteomes" id="UP000284794">
    <property type="component" value="Unassembled WGS sequence"/>
</dbReference>
<comment type="caution">
    <text evidence="1">The sequence shown here is derived from an EMBL/GenBank/DDBJ whole genome shotgun (WGS) entry which is preliminary data.</text>
</comment>
<dbReference type="EMBL" id="QSIS01000004">
    <property type="protein sequence ID" value="RHD09879.1"/>
    <property type="molecule type" value="Genomic_DNA"/>
</dbReference>
<evidence type="ECO:0000313" key="1">
    <source>
        <dbReference type="EMBL" id="RHD09879.1"/>
    </source>
</evidence>
<gene>
    <name evidence="1" type="ORF">DW811_05050</name>
</gene>
<sequence length="169" mass="19670">MANAERIEFESATLFKKLVDKGQLKSLVSVKSSPYPKYCFKNTDKVADIVGRFVAQHNLKSDRSIDDCWETFDKDILNTEEKPQSIVTRNLKVVKRIVSEGYGHMLKRTCVDQYKKKCFVFYANDRIAEIKNEEDAISRAKYEEKHTSSRKEMADTRMSELIKKAMEVR</sequence>
<accession>A0A414DGU6</accession>
<proteinExistence type="predicted"/>
<evidence type="ECO:0000313" key="2">
    <source>
        <dbReference type="Proteomes" id="UP000284794"/>
    </source>
</evidence>
<reference evidence="1 2" key="1">
    <citation type="submission" date="2018-08" db="EMBL/GenBank/DDBJ databases">
        <title>A genome reference for cultivated species of the human gut microbiota.</title>
        <authorList>
            <person name="Zou Y."/>
            <person name="Xue W."/>
            <person name="Luo G."/>
        </authorList>
    </citation>
    <scope>NUCLEOTIDE SEQUENCE [LARGE SCALE GENOMIC DNA]</scope>
    <source>
        <strain evidence="1 2">AM32-2AC</strain>
    </source>
</reference>
<name>A0A414DGU6_9FIRM</name>
<protein>
    <submittedName>
        <fullName evidence="1">Uncharacterized protein</fullName>
    </submittedName>
</protein>
<dbReference type="RefSeq" id="WP_118148415.1">
    <property type="nucleotide sequence ID" value="NZ_DAWDTH010000021.1"/>
</dbReference>